<dbReference type="STRING" id="575788.VS_0250"/>
<evidence type="ECO:0000259" key="2">
    <source>
        <dbReference type="Pfam" id="PF00892"/>
    </source>
</evidence>
<organism evidence="3 4">
    <name type="scientific">Vibrio atlanticus (strain LGP32)</name>
    <name type="common">Vibrio splendidus (strain Mel32)</name>
    <dbReference type="NCBI Taxonomy" id="575788"/>
    <lineage>
        <taxon>Bacteria</taxon>
        <taxon>Pseudomonadati</taxon>
        <taxon>Pseudomonadota</taxon>
        <taxon>Gammaproteobacteria</taxon>
        <taxon>Vibrionales</taxon>
        <taxon>Vibrionaceae</taxon>
        <taxon>Vibrio</taxon>
    </lineage>
</organism>
<dbReference type="AlphaFoldDB" id="B7VHR9"/>
<proteinExistence type="predicted"/>
<feature type="transmembrane region" description="Helical" evidence="1">
    <location>
        <begin position="203"/>
        <end position="222"/>
    </location>
</feature>
<dbReference type="HOGENOM" id="CLU_058789_1_0_6"/>
<feature type="domain" description="EamA" evidence="2">
    <location>
        <begin position="22"/>
        <end position="150"/>
    </location>
</feature>
<keyword evidence="1" id="KW-0812">Transmembrane</keyword>
<accession>B7VHR9</accession>
<evidence type="ECO:0000313" key="4">
    <source>
        <dbReference type="Proteomes" id="UP000009100"/>
    </source>
</evidence>
<protein>
    <submittedName>
        <fullName evidence="3">Permeases of the drug/metabolite transporter</fullName>
    </submittedName>
</protein>
<feature type="transmembrane region" description="Helical" evidence="1">
    <location>
        <begin position="167"/>
        <end position="191"/>
    </location>
</feature>
<feature type="transmembrane region" description="Helical" evidence="1">
    <location>
        <begin position="294"/>
        <end position="311"/>
    </location>
</feature>
<evidence type="ECO:0000256" key="1">
    <source>
        <dbReference type="SAM" id="Phobius"/>
    </source>
</evidence>
<feature type="transmembrane region" description="Helical" evidence="1">
    <location>
        <begin position="51"/>
        <end position="68"/>
    </location>
</feature>
<gene>
    <name evidence="3" type="ordered locus">VS_0250</name>
</gene>
<reference evidence="3 4" key="1">
    <citation type="submission" date="2009-02" db="EMBL/GenBank/DDBJ databases">
        <title>Vibrio splendidus str. LGP32 complete genome.</title>
        <authorList>
            <person name="Mazel D."/>
            <person name="Le Roux F."/>
        </authorList>
    </citation>
    <scope>NUCLEOTIDE SEQUENCE [LARGE SCALE GENOMIC DNA]</scope>
    <source>
        <strain evidence="3 4">LGP32</strain>
    </source>
</reference>
<evidence type="ECO:0000313" key="3">
    <source>
        <dbReference type="EMBL" id="CAV17281.1"/>
    </source>
</evidence>
<dbReference type="EMBL" id="FM954972">
    <property type="protein sequence ID" value="CAV17281.1"/>
    <property type="molecule type" value="Genomic_DNA"/>
</dbReference>
<dbReference type="eggNOG" id="COG0697">
    <property type="taxonomic scope" value="Bacteria"/>
</dbReference>
<feature type="transmembrane region" description="Helical" evidence="1">
    <location>
        <begin position="110"/>
        <end position="129"/>
    </location>
</feature>
<dbReference type="InterPro" id="IPR000620">
    <property type="entry name" value="EamA_dom"/>
</dbReference>
<keyword evidence="1" id="KW-1133">Transmembrane helix</keyword>
<dbReference type="KEGG" id="vsp:VS_0250"/>
<keyword evidence="1" id="KW-0472">Membrane</keyword>
<dbReference type="PANTHER" id="PTHR22911">
    <property type="entry name" value="ACYL-MALONYL CONDENSING ENZYME-RELATED"/>
    <property type="match status" value="1"/>
</dbReference>
<sequence length="312" mass="33489">MMHIDELIYPRHKDVIQMGFEWLALAAAFLWAIASLMSVKPAQHLGSFAYSRWRMGCTAIILSSMAWFTGGWSTVEANLITPMMLSGLIGIFIGDTALFACLNRMGPRQAGLLFSCHAVFSAILGYFLFSESMTSVELIGSALVFSGVLTAIFFGRRGQANNQLETIKGTVWIGVALGITAAICQALGGIIAKPVMQTSIDPVAASAIRMITAFIAHSAFRLTGAKLSRALNPMNKQIFAITAVNGFLAMAVGMTLILYALQEGNVGMVALLSSTTPIMLLPILWLYTKQRPNVYAWIGAIVAVVGTGILVS</sequence>
<dbReference type="InterPro" id="IPR037185">
    <property type="entry name" value="EmrE-like"/>
</dbReference>
<feature type="domain" description="EamA" evidence="2">
    <location>
        <begin position="173"/>
        <end position="311"/>
    </location>
</feature>
<dbReference type="PANTHER" id="PTHR22911:SF137">
    <property type="entry name" value="SOLUTE CARRIER FAMILY 35 MEMBER G2-RELATED"/>
    <property type="match status" value="1"/>
</dbReference>
<feature type="transmembrane region" description="Helical" evidence="1">
    <location>
        <begin position="238"/>
        <end position="261"/>
    </location>
</feature>
<feature type="transmembrane region" description="Helical" evidence="1">
    <location>
        <begin position="20"/>
        <end position="39"/>
    </location>
</feature>
<name>B7VHR9_VIBA3</name>
<feature type="transmembrane region" description="Helical" evidence="1">
    <location>
        <begin position="267"/>
        <end position="287"/>
    </location>
</feature>
<dbReference type="Pfam" id="PF00892">
    <property type="entry name" value="EamA"/>
    <property type="match status" value="2"/>
</dbReference>
<dbReference type="SUPFAM" id="SSF103481">
    <property type="entry name" value="Multidrug resistance efflux transporter EmrE"/>
    <property type="match status" value="2"/>
</dbReference>
<dbReference type="GO" id="GO:0016020">
    <property type="term" value="C:membrane"/>
    <property type="evidence" value="ECO:0007669"/>
    <property type="project" value="InterPro"/>
</dbReference>
<feature type="transmembrane region" description="Helical" evidence="1">
    <location>
        <begin position="135"/>
        <end position="155"/>
    </location>
</feature>
<dbReference type="Proteomes" id="UP000009100">
    <property type="component" value="Chromosome 1"/>
</dbReference>
<feature type="transmembrane region" description="Helical" evidence="1">
    <location>
        <begin position="80"/>
        <end position="103"/>
    </location>
</feature>